<reference evidence="2" key="1">
    <citation type="submission" date="2020-05" db="EMBL/GenBank/DDBJ databases">
        <authorList>
            <person name="Chiriac C."/>
            <person name="Salcher M."/>
            <person name="Ghai R."/>
            <person name="Kavagutti S V."/>
        </authorList>
    </citation>
    <scope>NUCLEOTIDE SEQUENCE</scope>
</reference>
<sequence>MSAIRVAARTVSRPPLRAVGRSRKLNLRVVITIVVGVVAIQLLNVLMAGVTSAGAYEISNLKIERANLSTQADIIGSEVNSLSSNQNLVNVAHALGMVSNVNPVFLRLSDSAVIGKPRRAQANERTVSKNLVPNAAMTTDTNVSNLGEVSMNSVLGSTSSSVGAHSGSIQASPTY</sequence>
<organism evidence="2">
    <name type="scientific">freshwater metagenome</name>
    <dbReference type="NCBI Taxonomy" id="449393"/>
    <lineage>
        <taxon>unclassified sequences</taxon>
        <taxon>metagenomes</taxon>
        <taxon>ecological metagenomes</taxon>
    </lineage>
</organism>
<accession>A0A6J6C5A3</accession>
<proteinExistence type="predicted"/>
<keyword evidence="1" id="KW-0472">Membrane</keyword>
<evidence type="ECO:0000256" key="1">
    <source>
        <dbReference type="SAM" id="Phobius"/>
    </source>
</evidence>
<keyword evidence="1" id="KW-1133">Transmembrane helix</keyword>
<evidence type="ECO:0000313" key="2">
    <source>
        <dbReference type="EMBL" id="CAB4546127.1"/>
    </source>
</evidence>
<dbReference type="AlphaFoldDB" id="A0A6J6C5A3"/>
<evidence type="ECO:0000313" key="3">
    <source>
        <dbReference type="EMBL" id="CAB4610667.1"/>
    </source>
</evidence>
<dbReference type="EMBL" id="CAEZUR010000059">
    <property type="protein sequence ID" value="CAB4610667.1"/>
    <property type="molecule type" value="Genomic_DNA"/>
</dbReference>
<dbReference type="EMBL" id="CAEZSN010000087">
    <property type="protein sequence ID" value="CAB4546127.1"/>
    <property type="molecule type" value="Genomic_DNA"/>
</dbReference>
<feature type="transmembrane region" description="Helical" evidence="1">
    <location>
        <begin position="25"/>
        <end position="50"/>
    </location>
</feature>
<protein>
    <submittedName>
        <fullName evidence="2">Unannotated protein</fullName>
    </submittedName>
</protein>
<keyword evidence="1" id="KW-0812">Transmembrane</keyword>
<gene>
    <name evidence="2" type="ORF">UFOPK1433_00812</name>
    <name evidence="3" type="ORF">UFOPK1843_00806</name>
</gene>
<name>A0A6J6C5A3_9ZZZZ</name>